<accession>A0A917ACV8</accession>
<dbReference type="SUPFAM" id="SSF52821">
    <property type="entry name" value="Rhodanese/Cell cycle control phosphatase"/>
    <property type="match status" value="1"/>
</dbReference>
<dbReference type="InterPro" id="IPR036873">
    <property type="entry name" value="Rhodanese-like_dom_sf"/>
</dbReference>
<keyword evidence="3" id="KW-1185">Reference proteome</keyword>
<gene>
    <name evidence="2" type="ORF">GCM10011517_03490</name>
</gene>
<dbReference type="OrthoDB" id="7835227at2"/>
<sequence>MRISLTLVGALLASAIAVPGISSDFGDLPDSKKTKAGLYLTSEEAFDMLKDDNVLLLDVRSRPELIFVGHPSRMNTHIPFMIMPEEASYNAGKKTYNMVQNSNFEFDFLDYAEANQLPDEKPILIICRSGSRSARAADMIYDLGFTNVYSIVDGFEGDKAKDGPEKGHRVVNGWKNAGLEWTYAVTPEQAYPADN</sequence>
<dbReference type="RefSeq" id="WP_095596720.1">
    <property type="nucleotide sequence ID" value="NZ_BMKN01000001.1"/>
</dbReference>
<dbReference type="InterPro" id="IPR001763">
    <property type="entry name" value="Rhodanese-like_dom"/>
</dbReference>
<feature type="domain" description="Rhodanese" evidence="1">
    <location>
        <begin position="50"/>
        <end position="167"/>
    </location>
</feature>
<dbReference type="Pfam" id="PF00581">
    <property type="entry name" value="Rhodanese"/>
    <property type="match status" value="1"/>
</dbReference>
<organism evidence="2 3">
    <name type="scientific">Actibacterium pelagium</name>
    <dbReference type="NCBI Taxonomy" id="2029103"/>
    <lineage>
        <taxon>Bacteria</taxon>
        <taxon>Pseudomonadati</taxon>
        <taxon>Pseudomonadota</taxon>
        <taxon>Alphaproteobacteria</taxon>
        <taxon>Rhodobacterales</taxon>
        <taxon>Roseobacteraceae</taxon>
        <taxon>Actibacterium</taxon>
    </lineage>
</organism>
<dbReference type="AlphaFoldDB" id="A0A917ACV8"/>
<proteinExistence type="predicted"/>
<dbReference type="Proteomes" id="UP000606730">
    <property type="component" value="Unassembled WGS sequence"/>
</dbReference>
<reference evidence="2" key="2">
    <citation type="submission" date="2020-09" db="EMBL/GenBank/DDBJ databases">
        <authorList>
            <person name="Sun Q."/>
            <person name="Zhou Y."/>
        </authorList>
    </citation>
    <scope>NUCLEOTIDE SEQUENCE</scope>
    <source>
        <strain evidence="2">CGMCC 1.16012</strain>
    </source>
</reference>
<evidence type="ECO:0000313" key="2">
    <source>
        <dbReference type="EMBL" id="GGE39040.1"/>
    </source>
</evidence>
<reference evidence="2" key="1">
    <citation type="journal article" date="2014" name="Int. J. Syst. Evol. Microbiol.">
        <title>Complete genome sequence of Corynebacterium casei LMG S-19264T (=DSM 44701T), isolated from a smear-ripened cheese.</title>
        <authorList>
            <consortium name="US DOE Joint Genome Institute (JGI-PGF)"/>
            <person name="Walter F."/>
            <person name="Albersmeier A."/>
            <person name="Kalinowski J."/>
            <person name="Ruckert C."/>
        </authorList>
    </citation>
    <scope>NUCLEOTIDE SEQUENCE</scope>
    <source>
        <strain evidence="2">CGMCC 1.16012</strain>
    </source>
</reference>
<evidence type="ECO:0000259" key="1">
    <source>
        <dbReference type="PROSITE" id="PS50206"/>
    </source>
</evidence>
<name>A0A917ACV8_9RHOB</name>
<dbReference type="Gene3D" id="3.40.250.10">
    <property type="entry name" value="Rhodanese-like domain"/>
    <property type="match status" value="1"/>
</dbReference>
<dbReference type="EMBL" id="BMKN01000001">
    <property type="protein sequence ID" value="GGE39040.1"/>
    <property type="molecule type" value="Genomic_DNA"/>
</dbReference>
<evidence type="ECO:0000313" key="3">
    <source>
        <dbReference type="Proteomes" id="UP000606730"/>
    </source>
</evidence>
<comment type="caution">
    <text evidence="2">The sequence shown here is derived from an EMBL/GenBank/DDBJ whole genome shotgun (WGS) entry which is preliminary data.</text>
</comment>
<protein>
    <recommendedName>
        <fullName evidence="1">Rhodanese domain-containing protein</fullName>
    </recommendedName>
</protein>
<dbReference type="SMART" id="SM00450">
    <property type="entry name" value="RHOD"/>
    <property type="match status" value="1"/>
</dbReference>
<dbReference type="PROSITE" id="PS50206">
    <property type="entry name" value="RHODANESE_3"/>
    <property type="match status" value="1"/>
</dbReference>